<dbReference type="EMBL" id="CAJNNW010007378">
    <property type="protein sequence ID" value="CAE8649204.1"/>
    <property type="molecule type" value="Genomic_DNA"/>
</dbReference>
<name>A0A813IED4_POLGL</name>
<sequence length="130" mass="14519">ADDLSSFSNTRFTLIDSATDTALTSYQADPAGSVQAQVMCGLTRHGGGWVLHTIGTPSDGGGKSYDPILRSLSERQDFHLNWERRRDLVKLRVLYKTGRMSQISDSDFAELLQVVLDMPLALFQLLMKWL</sequence>
<reference evidence="1" key="1">
    <citation type="submission" date="2021-02" db="EMBL/GenBank/DDBJ databases">
        <authorList>
            <person name="Dougan E. K."/>
            <person name="Rhodes N."/>
            <person name="Thang M."/>
            <person name="Chan C."/>
        </authorList>
    </citation>
    <scope>NUCLEOTIDE SEQUENCE</scope>
</reference>
<dbReference type="AlphaFoldDB" id="A0A813IED4"/>
<dbReference type="Proteomes" id="UP000626109">
    <property type="component" value="Unassembled WGS sequence"/>
</dbReference>
<comment type="caution">
    <text evidence="1">The sequence shown here is derived from an EMBL/GenBank/DDBJ whole genome shotgun (WGS) entry which is preliminary data.</text>
</comment>
<protein>
    <submittedName>
        <fullName evidence="1">Uncharacterized protein</fullName>
    </submittedName>
</protein>
<organism evidence="1 2">
    <name type="scientific">Polarella glacialis</name>
    <name type="common">Dinoflagellate</name>
    <dbReference type="NCBI Taxonomy" id="89957"/>
    <lineage>
        <taxon>Eukaryota</taxon>
        <taxon>Sar</taxon>
        <taxon>Alveolata</taxon>
        <taxon>Dinophyceae</taxon>
        <taxon>Suessiales</taxon>
        <taxon>Suessiaceae</taxon>
        <taxon>Polarella</taxon>
    </lineage>
</organism>
<evidence type="ECO:0000313" key="2">
    <source>
        <dbReference type="Proteomes" id="UP000626109"/>
    </source>
</evidence>
<feature type="non-terminal residue" evidence="1">
    <location>
        <position position="1"/>
    </location>
</feature>
<evidence type="ECO:0000313" key="1">
    <source>
        <dbReference type="EMBL" id="CAE8649204.1"/>
    </source>
</evidence>
<accession>A0A813IED4</accession>
<dbReference type="Gene3D" id="2.60.60.30">
    <property type="entry name" value="sav2460 like domains"/>
    <property type="match status" value="1"/>
</dbReference>
<gene>
    <name evidence="1" type="ORF">PGLA2088_LOCUS7220</name>
</gene>
<proteinExistence type="predicted"/>